<keyword evidence="3 9" id="KW-0645">Protease</keyword>
<evidence type="ECO:0000313" key="14">
    <source>
        <dbReference type="Proteomes" id="UP001222770"/>
    </source>
</evidence>
<keyword evidence="7 9" id="KW-1133">Transmembrane helix</keyword>
<evidence type="ECO:0000313" key="13">
    <source>
        <dbReference type="EMBL" id="MDF8332842.1"/>
    </source>
</evidence>
<feature type="transmembrane region" description="Helical" evidence="9">
    <location>
        <begin position="136"/>
        <end position="154"/>
    </location>
</feature>
<evidence type="ECO:0000256" key="4">
    <source>
        <dbReference type="ARBA" id="ARBA00022692"/>
    </source>
</evidence>
<evidence type="ECO:0000256" key="7">
    <source>
        <dbReference type="ARBA" id="ARBA00022989"/>
    </source>
</evidence>
<keyword evidence="5 9" id="KW-0064">Aspartyl protease</keyword>
<evidence type="ECO:0000256" key="9">
    <source>
        <dbReference type="HAMAP-Rule" id="MF_00161"/>
    </source>
</evidence>
<protein>
    <recommendedName>
        <fullName evidence="9">Lipoprotein signal peptidase</fullName>
        <ecNumber evidence="9">3.4.23.36</ecNumber>
    </recommendedName>
    <alternativeName>
        <fullName evidence="9">Prolipoprotein signal peptidase</fullName>
    </alternativeName>
    <alternativeName>
        <fullName evidence="9">Signal peptidase II</fullName>
        <shortName evidence="9">SPase II</shortName>
    </alternativeName>
</protein>
<dbReference type="EC" id="3.4.23.36" evidence="9"/>
<evidence type="ECO:0000256" key="12">
    <source>
        <dbReference type="SAM" id="MobiDB-lite"/>
    </source>
</evidence>
<keyword evidence="14" id="KW-1185">Reference proteome</keyword>
<organism evidence="13 14">
    <name type="scientific">Novosphingobium cyanobacteriorum</name>
    <dbReference type="NCBI Taxonomy" id="3024215"/>
    <lineage>
        <taxon>Bacteria</taxon>
        <taxon>Pseudomonadati</taxon>
        <taxon>Pseudomonadota</taxon>
        <taxon>Alphaproteobacteria</taxon>
        <taxon>Sphingomonadales</taxon>
        <taxon>Sphingomonadaceae</taxon>
        <taxon>Novosphingobium</taxon>
    </lineage>
</organism>
<proteinExistence type="inferred from homology"/>
<dbReference type="PANTHER" id="PTHR33695:SF1">
    <property type="entry name" value="LIPOPROTEIN SIGNAL PEPTIDASE"/>
    <property type="match status" value="1"/>
</dbReference>
<dbReference type="RefSeq" id="WP_277276046.1">
    <property type="nucleotide sequence ID" value="NZ_JAROCY010000005.1"/>
</dbReference>
<evidence type="ECO:0000256" key="8">
    <source>
        <dbReference type="ARBA" id="ARBA00023136"/>
    </source>
</evidence>
<comment type="function">
    <text evidence="9 10">This protein specifically catalyzes the removal of signal peptides from prolipoproteins.</text>
</comment>
<dbReference type="HAMAP" id="MF_00161">
    <property type="entry name" value="LspA"/>
    <property type="match status" value="1"/>
</dbReference>
<evidence type="ECO:0000256" key="6">
    <source>
        <dbReference type="ARBA" id="ARBA00022801"/>
    </source>
</evidence>
<dbReference type="PANTHER" id="PTHR33695">
    <property type="entry name" value="LIPOPROTEIN SIGNAL PEPTIDASE"/>
    <property type="match status" value="1"/>
</dbReference>
<comment type="caution">
    <text evidence="9">Lacks conserved residue(s) required for the propagation of feature annotation.</text>
</comment>
<feature type="region of interest" description="Disordered" evidence="12">
    <location>
        <begin position="163"/>
        <end position="182"/>
    </location>
</feature>
<feature type="transmembrane region" description="Helical" evidence="9">
    <location>
        <begin position="72"/>
        <end position="91"/>
    </location>
</feature>
<dbReference type="PRINTS" id="PR00781">
    <property type="entry name" value="LIPOSIGPTASE"/>
</dbReference>
<keyword evidence="4 9" id="KW-0812">Transmembrane</keyword>
<gene>
    <name evidence="9 13" type="primary">lspA</name>
    <name evidence="13" type="ORF">POM99_06505</name>
</gene>
<evidence type="ECO:0000256" key="10">
    <source>
        <dbReference type="RuleBase" id="RU000594"/>
    </source>
</evidence>
<evidence type="ECO:0000256" key="1">
    <source>
        <dbReference type="ARBA" id="ARBA00006139"/>
    </source>
</evidence>
<feature type="active site" evidence="9">
    <location>
        <position position="123"/>
    </location>
</feature>
<feature type="active site" evidence="9">
    <location>
        <position position="142"/>
    </location>
</feature>
<dbReference type="PROSITE" id="PS00855">
    <property type="entry name" value="SPASE_II"/>
    <property type="match status" value="1"/>
</dbReference>
<dbReference type="Proteomes" id="UP001222770">
    <property type="component" value="Unassembled WGS sequence"/>
</dbReference>
<comment type="similarity">
    <text evidence="1 9 11">Belongs to the peptidase A8 family.</text>
</comment>
<feature type="transmembrane region" description="Helical" evidence="9">
    <location>
        <begin position="98"/>
        <end position="116"/>
    </location>
</feature>
<keyword evidence="6 9" id="KW-0378">Hydrolase</keyword>
<comment type="subcellular location">
    <subcellularLocation>
        <location evidence="9">Cell membrane</location>
        <topology evidence="9">Multi-pass membrane protein</topology>
    </subcellularLocation>
</comment>
<dbReference type="InterPro" id="IPR001872">
    <property type="entry name" value="Peptidase_A8"/>
</dbReference>
<dbReference type="NCBIfam" id="TIGR00077">
    <property type="entry name" value="lspA"/>
    <property type="match status" value="1"/>
</dbReference>
<comment type="pathway">
    <text evidence="9">Protein modification; lipoprotein biosynthesis (signal peptide cleavage).</text>
</comment>
<reference evidence="13 14" key="1">
    <citation type="submission" date="2023-03" db="EMBL/GenBank/DDBJ databases">
        <title>Novosphingobium cyanobacteriorum sp. nov., isolated from a eutrophic reservoir during the Microcystis bloom period.</title>
        <authorList>
            <person name="Kang M."/>
            <person name="Le V."/>
            <person name="Ko S.-R."/>
            <person name="Lee S.-A."/>
            <person name="Ahn C.-Y."/>
        </authorList>
    </citation>
    <scope>NUCLEOTIDE SEQUENCE [LARGE SCALE GENOMIC DNA]</scope>
    <source>
        <strain evidence="13 14">HBC54</strain>
    </source>
</reference>
<keyword evidence="8 9" id="KW-0472">Membrane</keyword>
<name>A0ABT6CFZ1_9SPHN</name>
<evidence type="ECO:0000256" key="3">
    <source>
        <dbReference type="ARBA" id="ARBA00022670"/>
    </source>
</evidence>
<dbReference type="Pfam" id="PF01252">
    <property type="entry name" value="Peptidase_A8"/>
    <property type="match status" value="1"/>
</dbReference>
<comment type="catalytic activity">
    <reaction evidence="9 10">
        <text>Release of signal peptides from bacterial membrane prolipoproteins. Hydrolyzes -Xaa-Yaa-Zaa-|-(S,diacylglyceryl)Cys-, in which Xaa is hydrophobic (preferably Leu), and Yaa (Ala or Ser) and Zaa (Gly or Ala) have small, neutral side chains.</text>
        <dbReference type="EC" id="3.4.23.36"/>
    </reaction>
</comment>
<evidence type="ECO:0000256" key="11">
    <source>
        <dbReference type="RuleBase" id="RU004181"/>
    </source>
</evidence>
<evidence type="ECO:0000256" key="5">
    <source>
        <dbReference type="ARBA" id="ARBA00022750"/>
    </source>
</evidence>
<sequence length="182" mass="19929">MARSLAARRAIAFAIALAVFALDRSVKWLLVGPYDLERSGPYTLLPFFDLRFTQNFGVSLGMFTATSAEMRMGLILVTGLIALGVAVWMLRERLTGDLLGLALVLGGAMGNIYDRFMWGFVIDYADLHIGEWRPFLIFNIADAAITFGVLILLARSLLSREKPGADENQQGDVPAATETIDA</sequence>
<dbReference type="GO" id="GO:0004190">
    <property type="term" value="F:aspartic-type endopeptidase activity"/>
    <property type="evidence" value="ECO:0007669"/>
    <property type="project" value="UniProtKB-EC"/>
</dbReference>
<accession>A0ABT6CFZ1</accession>
<dbReference type="EMBL" id="JAROCY010000005">
    <property type="protein sequence ID" value="MDF8332842.1"/>
    <property type="molecule type" value="Genomic_DNA"/>
</dbReference>
<evidence type="ECO:0000256" key="2">
    <source>
        <dbReference type="ARBA" id="ARBA00022475"/>
    </source>
</evidence>
<keyword evidence="2 9" id="KW-1003">Cell membrane</keyword>
<comment type="caution">
    <text evidence="13">The sequence shown here is derived from an EMBL/GenBank/DDBJ whole genome shotgun (WGS) entry which is preliminary data.</text>
</comment>